<evidence type="ECO:0000313" key="2">
    <source>
        <dbReference type="EMBL" id="CAB4177941.1"/>
    </source>
</evidence>
<organism evidence="3">
    <name type="scientific">uncultured Caudovirales phage</name>
    <dbReference type="NCBI Taxonomy" id="2100421"/>
    <lineage>
        <taxon>Viruses</taxon>
        <taxon>Duplodnaviria</taxon>
        <taxon>Heunggongvirae</taxon>
        <taxon>Uroviricota</taxon>
        <taxon>Caudoviricetes</taxon>
        <taxon>Peduoviridae</taxon>
        <taxon>Maltschvirus</taxon>
        <taxon>Maltschvirus maltsch</taxon>
    </lineage>
</organism>
<sequence length="71" mass="8401">MKHPRADITTNPKWIAEQTDRLVAWELLQLYCGRGSNELRYHALTDKLAMPVSFWHGMIRQIKRRHSNAKN</sequence>
<evidence type="ECO:0000313" key="1">
    <source>
        <dbReference type="EMBL" id="CAB4171509.1"/>
    </source>
</evidence>
<dbReference type="EMBL" id="LR797108">
    <property type="protein sequence ID" value="CAB4187190.1"/>
    <property type="molecule type" value="Genomic_DNA"/>
</dbReference>
<accession>A0A6J5QRR1</accession>
<proteinExistence type="predicted"/>
<dbReference type="EMBL" id="LR796958">
    <property type="protein sequence ID" value="CAB4177941.1"/>
    <property type="molecule type" value="Genomic_DNA"/>
</dbReference>
<reference evidence="3" key="1">
    <citation type="submission" date="2020-05" db="EMBL/GenBank/DDBJ databases">
        <authorList>
            <person name="Chiriac C."/>
            <person name="Salcher M."/>
            <person name="Ghai R."/>
            <person name="Kavagutti S V."/>
        </authorList>
    </citation>
    <scope>NUCLEOTIDE SEQUENCE</scope>
</reference>
<protein>
    <submittedName>
        <fullName evidence="3">Uncharacterized protein</fullName>
    </submittedName>
</protein>
<name>A0A6J5QRR1_9CAUD</name>
<dbReference type="EMBL" id="LR796868">
    <property type="protein sequence ID" value="CAB4171509.1"/>
    <property type="molecule type" value="Genomic_DNA"/>
</dbReference>
<gene>
    <name evidence="2" type="ORF">UFOVP1007_5</name>
    <name evidence="3" type="ORF">UFOVP1159_5</name>
    <name evidence="1" type="ORF">UFOVP927_3</name>
</gene>
<evidence type="ECO:0000313" key="3">
    <source>
        <dbReference type="EMBL" id="CAB4187190.1"/>
    </source>
</evidence>